<accession>M2PJR7</accession>
<evidence type="ECO:0000256" key="1">
    <source>
        <dbReference type="SAM" id="Phobius"/>
    </source>
</evidence>
<dbReference type="Pfam" id="PF20152">
    <property type="entry name" value="DUF6534"/>
    <property type="match status" value="1"/>
</dbReference>
<reference evidence="3 4" key="1">
    <citation type="journal article" date="2012" name="Proc. Natl. Acad. Sci. U.S.A.">
        <title>Comparative genomics of Ceriporiopsis subvermispora and Phanerochaete chrysosporium provide insight into selective ligninolysis.</title>
        <authorList>
            <person name="Fernandez-Fueyo E."/>
            <person name="Ruiz-Duenas F.J."/>
            <person name="Ferreira P."/>
            <person name="Floudas D."/>
            <person name="Hibbett D.S."/>
            <person name="Canessa P."/>
            <person name="Larrondo L.F."/>
            <person name="James T.Y."/>
            <person name="Seelenfreund D."/>
            <person name="Lobos S."/>
            <person name="Polanco R."/>
            <person name="Tello M."/>
            <person name="Honda Y."/>
            <person name="Watanabe T."/>
            <person name="Watanabe T."/>
            <person name="Ryu J.S."/>
            <person name="Kubicek C.P."/>
            <person name="Schmoll M."/>
            <person name="Gaskell J."/>
            <person name="Hammel K.E."/>
            <person name="St John F.J."/>
            <person name="Vanden Wymelenberg A."/>
            <person name="Sabat G."/>
            <person name="Splinter BonDurant S."/>
            <person name="Syed K."/>
            <person name="Yadav J.S."/>
            <person name="Doddapaneni H."/>
            <person name="Subramanian V."/>
            <person name="Lavin J.L."/>
            <person name="Oguiza J.A."/>
            <person name="Perez G."/>
            <person name="Pisabarro A.G."/>
            <person name="Ramirez L."/>
            <person name="Santoyo F."/>
            <person name="Master E."/>
            <person name="Coutinho P.M."/>
            <person name="Henrissat B."/>
            <person name="Lombard V."/>
            <person name="Magnuson J.K."/>
            <person name="Kuees U."/>
            <person name="Hori C."/>
            <person name="Igarashi K."/>
            <person name="Samejima M."/>
            <person name="Held B.W."/>
            <person name="Barry K.W."/>
            <person name="LaButti K.M."/>
            <person name="Lapidus A."/>
            <person name="Lindquist E.A."/>
            <person name="Lucas S.M."/>
            <person name="Riley R."/>
            <person name="Salamov A.A."/>
            <person name="Hoffmeister D."/>
            <person name="Schwenk D."/>
            <person name="Hadar Y."/>
            <person name="Yarden O."/>
            <person name="de Vries R.P."/>
            <person name="Wiebenga A."/>
            <person name="Stenlid J."/>
            <person name="Eastwood D."/>
            <person name="Grigoriev I.V."/>
            <person name="Berka R.M."/>
            <person name="Blanchette R.A."/>
            <person name="Kersten P."/>
            <person name="Martinez A.T."/>
            <person name="Vicuna R."/>
            <person name="Cullen D."/>
        </authorList>
    </citation>
    <scope>NUCLEOTIDE SEQUENCE [LARGE SCALE GENOMIC DNA]</scope>
    <source>
        <strain evidence="3 4">B</strain>
    </source>
</reference>
<proteinExistence type="predicted"/>
<protein>
    <recommendedName>
        <fullName evidence="2">DUF6534 domain-containing protein</fullName>
    </recommendedName>
</protein>
<sequence length="316" mass="34572">MTAQTVSNTLGAYLLGIVAGSVLYGVTCVQVYLYYCNCERDSQVLRSTILVLWILDTLHQIFSTVAVYVYAVVDFGDQESLAVPTWSLMASIPPFAVLEIIVKFIFIWRIYGISGRKWYLVTPIIIFSLVEFIDIMMFCIRGLVIDLSFEGFSKLATTAYIGLGSTALADILIAAVQVVILCRMRTGFRATDTVVRTLMVYSVNAGLLTSICAIATILTFALMPGTLICGAFYIVLPKLLLNSCLAMLNTRRDLRQAMIGRNSLVSIPLATTASTRTVAIQFARANEESGEEDVAQTVAHIKIECLPGQDEELGAG</sequence>
<feature type="transmembrane region" description="Helical" evidence="1">
    <location>
        <begin position="230"/>
        <end position="248"/>
    </location>
</feature>
<evidence type="ECO:0000313" key="4">
    <source>
        <dbReference type="Proteomes" id="UP000016930"/>
    </source>
</evidence>
<keyword evidence="1" id="KW-0812">Transmembrane</keyword>
<feature type="transmembrane region" description="Helical" evidence="1">
    <location>
        <begin position="85"/>
        <end position="106"/>
    </location>
</feature>
<keyword evidence="4" id="KW-1185">Reference proteome</keyword>
<feature type="domain" description="DUF6534" evidence="2">
    <location>
        <begin position="167"/>
        <end position="252"/>
    </location>
</feature>
<feature type="transmembrane region" description="Helical" evidence="1">
    <location>
        <begin position="159"/>
        <end position="182"/>
    </location>
</feature>
<keyword evidence="1" id="KW-0472">Membrane</keyword>
<dbReference type="Proteomes" id="UP000016930">
    <property type="component" value="Unassembled WGS sequence"/>
</dbReference>
<dbReference type="AlphaFoldDB" id="M2PJR7"/>
<dbReference type="STRING" id="914234.M2PJR7"/>
<feature type="transmembrane region" description="Helical" evidence="1">
    <location>
        <begin position="118"/>
        <end position="144"/>
    </location>
</feature>
<evidence type="ECO:0000313" key="3">
    <source>
        <dbReference type="EMBL" id="EMD36444.1"/>
    </source>
</evidence>
<organism evidence="3 4">
    <name type="scientific">Ceriporiopsis subvermispora (strain B)</name>
    <name type="common">White-rot fungus</name>
    <name type="synonym">Gelatoporia subvermispora</name>
    <dbReference type="NCBI Taxonomy" id="914234"/>
    <lineage>
        <taxon>Eukaryota</taxon>
        <taxon>Fungi</taxon>
        <taxon>Dikarya</taxon>
        <taxon>Basidiomycota</taxon>
        <taxon>Agaricomycotina</taxon>
        <taxon>Agaricomycetes</taxon>
        <taxon>Polyporales</taxon>
        <taxon>Gelatoporiaceae</taxon>
        <taxon>Gelatoporia</taxon>
    </lineage>
</organism>
<dbReference type="PANTHER" id="PTHR40465">
    <property type="entry name" value="CHROMOSOME 1, WHOLE GENOME SHOTGUN SEQUENCE"/>
    <property type="match status" value="1"/>
</dbReference>
<dbReference type="OrthoDB" id="2535105at2759"/>
<dbReference type="EMBL" id="KB445798">
    <property type="protein sequence ID" value="EMD36444.1"/>
    <property type="molecule type" value="Genomic_DNA"/>
</dbReference>
<dbReference type="InterPro" id="IPR045339">
    <property type="entry name" value="DUF6534"/>
</dbReference>
<gene>
    <name evidence="3" type="ORF">CERSUDRAFT_84605</name>
</gene>
<name>M2PJR7_CERS8</name>
<dbReference type="PANTHER" id="PTHR40465:SF1">
    <property type="entry name" value="DUF6534 DOMAIN-CONTAINING PROTEIN"/>
    <property type="match status" value="1"/>
</dbReference>
<dbReference type="HOGENOM" id="CLU_046025_5_4_1"/>
<feature type="transmembrane region" description="Helical" evidence="1">
    <location>
        <begin position="47"/>
        <end position="73"/>
    </location>
</feature>
<feature type="transmembrane region" description="Helical" evidence="1">
    <location>
        <begin position="12"/>
        <end position="35"/>
    </location>
</feature>
<keyword evidence="1" id="KW-1133">Transmembrane helix</keyword>
<feature type="transmembrane region" description="Helical" evidence="1">
    <location>
        <begin position="203"/>
        <end position="224"/>
    </location>
</feature>
<evidence type="ECO:0000259" key="2">
    <source>
        <dbReference type="Pfam" id="PF20152"/>
    </source>
</evidence>